<protein>
    <submittedName>
        <fullName evidence="2">Uncharacterized protein</fullName>
    </submittedName>
</protein>
<feature type="region of interest" description="Disordered" evidence="1">
    <location>
        <begin position="299"/>
        <end position="365"/>
    </location>
</feature>
<organism>
    <name type="scientific">Serpula lacrymans var. lacrymans (strain S7.9)</name>
    <name type="common">Dry rot fungus</name>
    <dbReference type="NCBI Taxonomy" id="578457"/>
    <lineage>
        <taxon>Eukaryota</taxon>
        <taxon>Fungi</taxon>
        <taxon>Dikarya</taxon>
        <taxon>Basidiomycota</taxon>
        <taxon>Agaricomycotina</taxon>
        <taxon>Agaricomycetes</taxon>
        <taxon>Agaricomycetidae</taxon>
        <taxon>Boletales</taxon>
        <taxon>Coniophorineae</taxon>
        <taxon>Serpulaceae</taxon>
        <taxon>Serpula</taxon>
    </lineage>
</organism>
<dbReference type="HOGENOM" id="CLU_028986_0_0_1"/>
<dbReference type="Proteomes" id="UP000008064">
    <property type="component" value="Unassembled WGS sequence"/>
</dbReference>
<dbReference type="GeneID" id="18813467"/>
<name>F8P0K8_SERL9</name>
<feature type="compositionally biased region" description="Basic and acidic residues" evidence="1">
    <location>
        <begin position="164"/>
        <end position="181"/>
    </location>
</feature>
<proteinExistence type="predicted"/>
<dbReference type="OrthoDB" id="2685015at2759"/>
<feature type="compositionally biased region" description="Low complexity" evidence="1">
    <location>
        <begin position="430"/>
        <end position="442"/>
    </location>
</feature>
<feature type="region of interest" description="Disordered" evidence="1">
    <location>
        <begin position="164"/>
        <end position="193"/>
    </location>
</feature>
<reference evidence="2" key="1">
    <citation type="submission" date="2011-04" db="EMBL/GenBank/DDBJ databases">
        <title>Evolution of plant cell wall degrading machinery underlies the functional diversity of forest fungi.</title>
        <authorList>
            <consortium name="US DOE Joint Genome Institute (JGI-PGF)"/>
            <person name="Eastwood D.C."/>
            <person name="Floudas D."/>
            <person name="Binder M."/>
            <person name="Majcherczyk A."/>
            <person name="Schneider P."/>
            <person name="Aerts A."/>
            <person name="Asiegbu F.O."/>
            <person name="Baker S.E."/>
            <person name="Barry K."/>
            <person name="Bendiksby M."/>
            <person name="Blumentritt M."/>
            <person name="Coutinho P.M."/>
            <person name="Cullen D."/>
            <person name="Cullen D."/>
            <person name="Gathman A."/>
            <person name="Goodell B."/>
            <person name="Henrissat B."/>
            <person name="Ihrmark K."/>
            <person name="Kauserud H."/>
            <person name="Kohler A."/>
            <person name="LaButti K."/>
            <person name="Lapidus A."/>
            <person name="Lavin J.L."/>
            <person name="Lee Y.-H."/>
            <person name="Lindquist E."/>
            <person name="Lilly W."/>
            <person name="Lucas S."/>
            <person name="Morin E."/>
            <person name="Murat C."/>
            <person name="Oguiza J.A."/>
            <person name="Park J."/>
            <person name="Pisabarro A.G."/>
            <person name="Riley R."/>
            <person name="Rosling A."/>
            <person name="Salamov A."/>
            <person name="Schmidt O."/>
            <person name="Schmutz J."/>
            <person name="Skrede I."/>
            <person name="Stenlid J."/>
            <person name="Wiebenga A."/>
            <person name="Xie X."/>
            <person name="Kues U."/>
            <person name="Hibbett D.S."/>
            <person name="Hoffmeister D."/>
            <person name="Hogberg N."/>
            <person name="Martin F."/>
            <person name="Grigoriev I.V."/>
            <person name="Watkinson S.C."/>
        </authorList>
    </citation>
    <scope>NUCLEOTIDE SEQUENCE</scope>
    <source>
        <strain evidence="2">S7.9</strain>
    </source>
</reference>
<dbReference type="AlphaFoldDB" id="F8P0K8"/>
<dbReference type="EMBL" id="GL945436">
    <property type="protein sequence ID" value="EGO22692.1"/>
    <property type="molecule type" value="Genomic_DNA"/>
</dbReference>
<accession>F8P0K8</accession>
<feature type="compositionally biased region" description="Pro residues" evidence="1">
    <location>
        <begin position="342"/>
        <end position="358"/>
    </location>
</feature>
<evidence type="ECO:0000256" key="1">
    <source>
        <dbReference type="SAM" id="MobiDB-lite"/>
    </source>
</evidence>
<evidence type="ECO:0000313" key="2">
    <source>
        <dbReference type="EMBL" id="EGO22692.1"/>
    </source>
</evidence>
<dbReference type="RefSeq" id="XP_007319932.1">
    <property type="nucleotide sequence ID" value="XM_007319870.1"/>
</dbReference>
<sequence length="451" mass="50369">MQFPQTLTRTTFRRTVFSAITICNNYPRPLYGLIIRHALPVSDDLHVQVVLCSPKDVANAEGSAMVNSNVQPDAHARWSSNHEHHSGSGLDRQQNKLLEWESQLKLCREKRDKRFCVEGQDLGGKRIMVLKPRLALSLRKKMLQHWAASCWRLKARHMRLRFEPADRRHSAASDSTKEAKSRGRRKVVNKSSSSKSDVHTIIAHHIFSVDEHADTCQDYADNPQKYARAVDNHLSNLKTKYQAFNCELGSTGSGLRYDDIEPGTHAWNLIEKLKINLPWWEDLHGWWREIPSINILAISSSPGHDHGKEASKIFSRSGRSRDISPNCQPSPAEALTHQPSPAKTPPSLPPPRTDPPPASTCTDPIVPALDQNVLQSMQHLHAALEAHPGYMHSPASTTLQQLLNQIPPPSVTDNSLLDTPSLEEDSEPHSVGSVSRTRGVSRACSPTFSPP</sequence>
<dbReference type="KEGG" id="sla:SERLADRAFT_416347"/>
<feature type="region of interest" description="Disordered" evidence="1">
    <location>
        <begin position="406"/>
        <end position="451"/>
    </location>
</feature>
<gene>
    <name evidence="2" type="ORF">SERLADRAFT_416347</name>
</gene>